<keyword evidence="6" id="KW-0812">Transmembrane</keyword>
<evidence type="ECO:0000313" key="8">
    <source>
        <dbReference type="EMBL" id="MDC8016242.1"/>
    </source>
</evidence>
<dbReference type="PANTHER" id="PTHR43289">
    <property type="entry name" value="MITOGEN-ACTIVATED PROTEIN KINASE KINASE KINASE 20-RELATED"/>
    <property type="match status" value="1"/>
</dbReference>
<dbReference type="Gene3D" id="1.10.510.10">
    <property type="entry name" value="Transferase(Phosphotransferase) domain 1"/>
    <property type="match status" value="1"/>
</dbReference>
<dbReference type="GO" id="GO:0005524">
    <property type="term" value="F:ATP binding"/>
    <property type="evidence" value="ECO:0007669"/>
    <property type="project" value="UniProtKB-KW"/>
</dbReference>
<keyword evidence="6" id="KW-0472">Membrane</keyword>
<reference evidence="8" key="1">
    <citation type="submission" date="2023-02" db="EMBL/GenBank/DDBJ databases">
        <title>Tahibacter soli sp. nov. isolated from soil.</title>
        <authorList>
            <person name="Baek J.H."/>
            <person name="Lee J.K."/>
            <person name="Choi D.G."/>
            <person name="Jeon C.O."/>
        </authorList>
    </citation>
    <scope>NUCLEOTIDE SEQUENCE</scope>
    <source>
        <strain evidence="8">BL</strain>
    </source>
</reference>
<name>A0A9X4BME0_9GAMM</name>
<proteinExistence type="predicted"/>
<evidence type="ECO:0000256" key="5">
    <source>
        <dbReference type="SAM" id="Coils"/>
    </source>
</evidence>
<feature type="domain" description="Protein kinase" evidence="7">
    <location>
        <begin position="114"/>
        <end position="374"/>
    </location>
</feature>
<dbReference type="SUPFAM" id="SSF48452">
    <property type="entry name" value="TPR-like"/>
    <property type="match status" value="3"/>
</dbReference>
<dbReference type="AlphaFoldDB" id="A0A9X4BME0"/>
<accession>A0A9X4BME0</accession>
<evidence type="ECO:0000259" key="7">
    <source>
        <dbReference type="PROSITE" id="PS50011"/>
    </source>
</evidence>
<dbReference type="SMART" id="SM00028">
    <property type="entry name" value="TPR"/>
    <property type="match status" value="5"/>
</dbReference>
<evidence type="ECO:0000256" key="4">
    <source>
        <dbReference type="ARBA" id="ARBA00022840"/>
    </source>
</evidence>
<evidence type="ECO:0000256" key="3">
    <source>
        <dbReference type="ARBA" id="ARBA00022777"/>
    </source>
</evidence>
<dbReference type="InterPro" id="IPR000719">
    <property type="entry name" value="Prot_kinase_dom"/>
</dbReference>
<comment type="caution">
    <text evidence="8">The sequence shown here is derived from an EMBL/GenBank/DDBJ whole genome shotgun (WGS) entry which is preliminary data.</text>
</comment>
<dbReference type="EMBL" id="JAOVZO020000023">
    <property type="protein sequence ID" value="MDC8016242.1"/>
    <property type="molecule type" value="Genomic_DNA"/>
</dbReference>
<dbReference type="Pfam" id="PF00069">
    <property type="entry name" value="Pkinase"/>
    <property type="match status" value="1"/>
</dbReference>
<dbReference type="Gene3D" id="1.25.40.10">
    <property type="entry name" value="Tetratricopeptide repeat domain"/>
    <property type="match status" value="2"/>
</dbReference>
<dbReference type="InterPro" id="IPR011009">
    <property type="entry name" value="Kinase-like_dom_sf"/>
</dbReference>
<dbReference type="PROSITE" id="PS50011">
    <property type="entry name" value="PROTEIN_KINASE_DOM"/>
    <property type="match status" value="1"/>
</dbReference>
<sequence length="953" mass="102363">MPPSTLRALFDELVDLDPAARAVRLDALALPADQSAELRAMLAFDALVAAPAAERERVLRALAPDDDVLARLRPMLASDGAWPDMLRGAAGEAIRRIDRDATASPLVGMRFGAFELVALIAEGGSSSVFRAVRDVGDGVQTVALKVLRTGLFSTDAQRRFRREQAILAQLEHPHIARLVEGGVSDAGIPYIAMEFVDGQPITRAADARSLGPRERLEWFATLCRAIAAAHAALVVHRDIKPSNVLITRDGGLKVLDFGIAKLLDDDSAAATRTLAMTPEYAAPEQFGRAPPTTATDVYALGLVLGELLTGRRLPPHRRASSAVAAGSDAPPGMPAVPALARLLRGDLDAILAMALAHDPKARYAGAAALGDDIARCLAREPVRARPLTRRYRAGRFVARHGVALAVAATLVLATFAALVAIVWQSQRAQRQAERAEEQAQRAEAVRDLLVSVFNAAGAELPRERRPGVEEIVEDATDRVMRDATLSAAARADLLPTLARVAHSVGANDRAVALLDLADGALDATYGAGSPQRLEATVLRADVELARAHPAQVRRLLDPLRDALAAASPRTGVAGLLTLGKAHIRQGEHDAGLALLRQAVRLAQRQPERAIDVRARIDEATALIDLQRFADGLAAVDAALAAWRDIGEPPSQAIVELHATIALAAEGAGDVPRAERAYRDAIALGDRYFDKPNPAAAWNVGMYGSFLTAQGRLDEAEPHLRRGLELRRKVFGDADPRTLNGLAGMGKLYAARRDYAEAVRWYTEGIDACAAARVDDVVCPRLLAFRARAQAGLARYDDAEADIERALELQRRRGGEDTPAFAFVLENRLAIAVKRQAWDDALATADRVLAAYGRSGGMVQSTLTVRFHRARALFELGRVDEALGEIRSVEPEYARLVPKGTSRFDMLALEARAFAGSRRMDEARDAARRALSLELPAGAKPAAYDAMRTLAQPP</sequence>
<dbReference type="PROSITE" id="PS00108">
    <property type="entry name" value="PROTEIN_KINASE_ST"/>
    <property type="match status" value="1"/>
</dbReference>
<feature type="coiled-coil region" evidence="5">
    <location>
        <begin position="418"/>
        <end position="452"/>
    </location>
</feature>
<keyword evidence="3 8" id="KW-0418">Kinase</keyword>
<dbReference type="SMART" id="SM00220">
    <property type="entry name" value="S_TKc"/>
    <property type="match status" value="1"/>
</dbReference>
<organism evidence="8 9">
    <name type="scientific">Tahibacter soli</name>
    <dbReference type="NCBI Taxonomy" id="2983605"/>
    <lineage>
        <taxon>Bacteria</taxon>
        <taxon>Pseudomonadati</taxon>
        <taxon>Pseudomonadota</taxon>
        <taxon>Gammaproteobacteria</taxon>
        <taxon>Lysobacterales</taxon>
        <taxon>Rhodanobacteraceae</taxon>
        <taxon>Tahibacter</taxon>
    </lineage>
</organism>
<dbReference type="Gene3D" id="3.30.200.20">
    <property type="entry name" value="Phosphorylase Kinase, domain 1"/>
    <property type="match status" value="1"/>
</dbReference>
<dbReference type="PANTHER" id="PTHR43289:SF34">
    <property type="entry name" value="SERINE_THREONINE-PROTEIN KINASE YBDM-RELATED"/>
    <property type="match status" value="1"/>
</dbReference>
<dbReference type="SUPFAM" id="SSF56112">
    <property type="entry name" value="Protein kinase-like (PK-like)"/>
    <property type="match status" value="1"/>
</dbReference>
<gene>
    <name evidence="8" type="ORF">OD750_027255</name>
</gene>
<protein>
    <submittedName>
        <fullName evidence="8">Protein kinase</fullName>
    </submittedName>
</protein>
<dbReference type="GO" id="GO:0004674">
    <property type="term" value="F:protein serine/threonine kinase activity"/>
    <property type="evidence" value="ECO:0007669"/>
    <property type="project" value="TreeGrafter"/>
</dbReference>
<keyword evidence="2" id="KW-0547">Nucleotide-binding</keyword>
<keyword evidence="4" id="KW-0067">ATP-binding</keyword>
<keyword evidence="1" id="KW-0808">Transferase</keyword>
<dbReference type="CDD" id="cd14014">
    <property type="entry name" value="STKc_PknB_like"/>
    <property type="match status" value="1"/>
</dbReference>
<dbReference type="InterPro" id="IPR019734">
    <property type="entry name" value="TPR_rpt"/>
</dbReference>
<dbReference type="InterPro" id="IPR008271">
    <property type="entry name" value="Ser/Thr_kinase_AS"/>
</dbReference>
<dbReference type="RefSeq" id="WP_263542479.1">
    <property type="nucleotide sequence ID" value="NZ_JAOVZO020000023.1"/>
</dbReference>
<dbReference type="Pfam" id="PF13424">
    <property type="entry name" value="TPR_12"/>
    <property type="match status" value="1"/>
</dbReference>
<keyword evidence="5" id="KW-0175">Coiled coil</keyword>
<feature type="transmembrane region" description="Helical" evidence="6">
    <location>
        <begin position="402"/>
        <end position="423"/>
    </location>
</feature>
<dbReference type="InterPro" id="IPR011990">
    <property type="entry name" value="TPR-like_helical_dom_sf"/>
</dbReference>
<keyword evidence="6" id="KW-1133">Transmembrane helix</keyword>
<evidence type="ECO:0000256" key="6">
    <source>
        <dbReference type="SAM" id="Phobius"/>
    </source>
</evidence>
<evidence type="ECO:0000256" key="1">
    <source>
        <dbReference type="ARBA" id="ARBA00022679"/>
    </source>
</evidence>
<evidence type="ECO:0000313" key="9">
    <source>
        <dbReference type="Proteomes" id="UP001139971"/>
    </source>
</evidence>
<dbReference type="Proteomes" id="UP001139971">
    <property type="component" value="Unassembled WGS sequence"/>
</dbReference>
<keyword evidence="9" id="KW-1185">Reference proteome</keyword>
<evidence type="ECO:0000256" key="2">
    <source>
        <dbReference type="ARBA" id="ARBA00022741"/>
    </source>
</evidence>